<evidence type="ECO:0000256" key="2">
    <source>
        <dbReference type="ARBA" id="ARBA00008531"/>
    </source>
</evidence>
<evidence type="ECO:0000313" key="16">
    <source>
        <dbReference type="EMBL" id="ADD69595.1"/>
    </source>
</evidence>
<evidence type="ECO:0000256" key="9">
    <source>
        <dbReference type="ARBA" id="ARBA00023134"/>
    </source>
</evidence>
<keyword evidence="7" id="KW-1005">Bacterial flagellum biogenesis</keyword>
<dbReference type="PANTHER" id="PTHR43134:SF3">
    <property type="entry name" value="FLAGELLAR BIOSYNTHESIS PROTEIN FLHF"/>
    <property type="match status" value="1"/>
</dbReference>
<dbReference type="PaxDb" id="522772-Dacet_2845"/>
<keyword evidence="11" id="KW-1006">Bacterial flagellum protein export</keyword>
<comment type="function">
    <text evidence="12">Necessary for flagellar biosynthesis. May be involved in translocation of the flagellum.</text>
</comment>
<sequence length="395" mass="44615">MRIKKYEVFDMKEAMKLIKEELGPDAMILSSRKVVKNNSLGLFSRPIIEVTAAVEDDDRVKKGKKSVGVNYDPAKEGNNKEQSGDLDRIAELINTLGLNRFDCLINDITEIKKQMMEMKSSLKENIMVDLTGHIREFYNLMVKNGVDEIIAYKFLKKIEKRASHGLTPNQIRNLVTQLMSELIPVEKDYFSSINKKVLALVGPTGVGKTTTIAKIAANLSLKMNKSVALITVDNFRIGAVEQLRTYAEIVDIPLRVASTPTELERIIYECRDYDYVFVDSMGRSQFDDSQIGDLLKFMEVSPLVKVALVMSMSSNHQEMADTYDRYSKLLPEYLIFTKLDETKYFGPLVNLPIKKKTPLMLLAGGQNVPDDMEVPDGKKIAGKILKEIPALWSDK</sequence>
<keyword evidence="16" id="KW-0966">Cell projection</keyword>
<evidence type="ECO:0000256" key="8">
    <source>
        <dbReference type="ARBA" id="ARBA00022927"/>
    </source>
</evidence>
<gene>
    <name evidence="16" type="ordered locus">Dacet_2845</name>
</gene>
<evidence type="ECO:0000256" key="13">
    <source>
        <dbReference type="NCBIfam" id="TIGR03499"/>
    </source>
</evidence>
<evidence type="ECO:0000313" key="17">
    <source>
        <dbReference type="Proteomes" id="UP000002012"/>
    </source>
</evidence>
<dbReference type="GO" id="GO:0005047">
    <property type="term" value="F:signal recognition particle binding"/>
    <property type="evidence" value="ECO:0007669"/>
    <property type="project" value="TreeGrafter"/>
</dbReference>
<feature type="domain" description="AAA+ ATPase" evidence="14">
    <location>
        <begin position="194"/>
        <end position="336"/>
    </location>
</feature>
<dbReference type="Gene3D" id="1.20.120.1380">
    <property type="entry name" value="Flagellar FlhF biosynthesis protein, N domain"/>
    <property type="match status" value="1"/>
</dbReference>
<dbReference type="OrthoDB" id="9778554at2"/>
<evidence type="ECO:0000256" key="1">
    <source>
        <dbReference type="ARBA" id="ARBA00004413"/>
    </source>
</evidence>
<evidence type="ECO:0000256" key="11">
    <source>
        <dbReference type="ARBA" id="ARBA00023225"/>
    </source>
</evidence>
<dbReference type="GO" id="GO:0003924">
    <property type="term" value="F:GTPase activity"/>
    <property type="evidence" value="ECO:0007669"/>
    <property type="project" value="UniProtKB-UniRule"/>
</dbReference>
<dbReference type="InterPro" id="IPR000897">
    <property type="entry name" value="SRP54_GTPase_dom"/>
</dbReference>
<dbReference type="SUPFAM" id="SSF52540">
    <property type="entry name" value="P-loop containing nucleoside triphosphate hydrolases"/>
    <property type="match status" value="1"/>
</dbReference>
<dbReference type="InterPro" id="IPR020006">
    <property type="entry name" value="FlhF"/>
</dbReference>
<keyword evidence="8" id="KW-0653">Protein transport</keyword>
<evidence type="ECO:0000259" key="14">
    <source>
        <dbReference type="SMART" id="SM00382"/>
    </source>
</evidence>
<feature type="domain" description="SRP54-type proteins GTP-binding" evidence="15">
    <location>
        <begin position="195"/>
        <end position="386"/>
    </location>
</feature>
<evidence type="ECO:0000256" key="3">
    <source>
        <dbReference type="ARBA" id="ARBA00014919"/>
    </source>
</evidence>
<keyword evidence="4" id="KW-0813">Transport</keyword>
<evidence type="ECO:0000256" key="4">
    <source>
        <dbReference type="ARBA" id="ARBA00022448"/>
    </source>
</evidence>
<organism evidence="16 17">
    <name type="scientific">Denitrovibrio acetiphilus (strain DSM 12809 / NBRC 114555 / N2460)</name>
    <dbReference type="NCBI Taxonomy" id="522772"/>
    <lineage>
        <taxon>Bacteria</taxon>
        <taxon>Pseudomonadati</taxon>
        <taxon>Deferribacterota</taxon>
        <taxon>Deferribacteres</taxon>
        <taxon>Deferribacterales</taxon>
        <taxon>Geovibrionaceae</taxon>
        <taxon>Denitrovibrio</taxon>
    </lineage>
</organism>
<dbReference type="SMART" id="SM00382">
    <property type="entry name" value="AAA"/>
    <property type="match status" value="1"/>
</dbReference>
<keyword evidence="16" id="KW-0969">Cilium</keyword>
<keyword evidence="10" id="KW-0472">Membrane</keyword>
<dbReference type="GO" id="GO:0005525">
    <property type="term" value="F:GTP binding"/>
    <property type="evidence" value="ECO:0007669"/>
    <property type="project" value="UniProtKB-UniRule"/>
</dbReference>
<dbReference type="STRING" id="522772.Dacet_2845"/>
<dbReference type="KEGG" id="dap:Dacet_2845"/>
<dbReference type="AlphaFoldDB" id="D4H6C1"/>
<dbReference type="EMBL" id="CP001968">
    <property type="protein sequence ID" value="ADD69595.1"/>
    <property type="molecule type" value="Genomic_DNA"/>
</dbReference>
<keyword evidence="9" id="KW-0342">GTP-binding</keyword>
<dbReference type="Proteomes" id="UP000002012">
    <property type="component" value="Chromosome"/>
</dbReference>
<dbReference type="GO" id="GO:0044781">
    <property type="term" value="P:bacterial-type flagellum organization"/>
    <property type="evidence" value="ECO:0007669"/>
    <property type="project" value="UniProtKB-UniRule"/>
</dbReference>
<evidence type="ECO:0000256" key="10">
    <source>
        <dbReference type="ARBA" id="ARBA00023136"/>
    </source>
</evidence>
<dbReference type="Gene3D" id="3.40.50.300">
    <property type="entry name" value="P-loop containing nucleotide triphosphate hydrolases"/>
    <property type="match status" value="1"/>
</dbReference>
<accession>D4H6C1</accession>
<comment type="subcellular location">
    <subcellularLocation>
        <location evidence="1">Cell membrane</location>
        <topology evidence="1">Peripheral membrane protein</topology>
        <orientation evidence="1">Cytoplasmic side</orientation>
    </subcellularLocation>
</comment>
<dbReference type="eggNOG" id="COG1419">
    <property type="taxonomic scope" value="Bacteria"/>
</dbReference>
<keyword evidence="16" id="KW-0282">Flagellum</keyword>
<dbReference type="FunFam" id="3.40.50.300:FF:000695">
    <property type="entry name" value="Flagellar biosynthesis regulator FlhF"/>
    <property type="match status" value="1"/>
</dbReference>
<dbReference type="SMART" id="SM00962">
    <property type="entry name" value="SRP54"/>
    <property type="match status" value="1"/>
</dbReference>
<keyword evidence="17" id="KW-1185">Reference proteome</keyword>
<dbReference type="InParanoid" id="D4H6C1"/>
<evidence type="ECO:0000256" key="5">
    <source>
        <dbReference type="ARBA" id="ARBA00022475"/>
    </source>
</evidence>
<dbReference type="HOGENOM" id="CLU_009301_11_4_0"/>
<evidence type="ECO:0000259" key="15">
    <source>
        <dbReference type="SMART" id="SM00962"/>
    </source>
</evidence>
<reference evidence="16 17" key="1">
    <citation type="journal article" date="2010" name="Stand. Genomic Sci.">
        <title>Complete genome sequence of Denitrovibrio acetiphilus type strain (N2460).</title>
        <authorList>
            <person name="Kiss H."/>
            <person name="Lang E."/>
            <person name="Lapidus A."/>
            <person name="Copeland A."/>
            <person name="Nolan M."/>
            <person name="Glavina Del Rio T."/>
            <person name="Chen F."/>
            <person name="Lucas S."/>
            <person name="Tice H."/>
            <person name="Cheng J.F."/>
            <person name="Han C."/>
            <person name="Goodwin L."/>
            <person name="Pitluck S."/>
            <person name="Liolios K."/>
            <person name="Pati A."/>
            <person name="Ivanova N."/>
            <person name="Mavromatis K."/>
            <person name="Chen A."/>
            <person name="Palaniappan K."/>
            <person name="Land M."/>
            <person name="Hauser L."/>
            <person name="Chang Y.J."/>
            <person name="Jeffries C.D."/>
            <person name="Detter J.C."/>
            <person name="Brettin T."/>
            <person name="Spring S."/>
            <person name="Rohde M."/>
            <person name="Goker M."/>
            <person name="Woyke T."/>
            <person name="Bristow J."/>
            <person name="Eisen J.A."/>
            <person name="Markowitz V."/>
            <person name="Hugenholtz P."/>
            <person name="Kyrpides N.C."/>
            <person name="Klenk H.P."/>
        </authorList>
    </citation>
    <scope>NUCLEOTIDE SEQUENCE [LARGE SCALE GENOMIC DNA]</scope>
    <source>
        <strain evidence="17">DSM 12809 / NBRC 114555 / N2460</strain>
    </source>
</reference>
<dbReference type="InterPro" id="IPR003593">
    <property type="entry name" value="AAA+_ATPase"/>
</dbReference>
<evidence type="ECO:0000256" key="7">
    <source>
        <dbReference type="ARBA" id="ARBA00022795"/>
    </source>
</evidence>
<dbReference type="PANTHER" id="PTHR43134">
    <property type="entry name" value="SIGNAL RECOGNITION PARTICLE RECEPTOR SUBUNIT ALPHA"/>
    <property type="match status" value="1"/>
</dbReference>
<evidence type="ECO:0000256" key="12">
    <source>
        <dbReference type="ARBA" id="ARBA00025337"/>
    </source>
</evidence>
<evidence type="ECO:0000256" key="6">
    <source>
        <dbReference type="ARBA" id="ARBA00022741"/>
    </source>
</evidence>
<comment type="similarity">
    <text evidence="2">Belongs to the GTP-binding SRP family.</text>
</comment>
<proteinExistence type="inferred from homology"/>
<dbReference type="GO" id="GO:0006614">
    <property type="term" value="P:SRP-dependent cotranslational protein targeting to membrane"/>
    <property type="evidence" value="ECO:0007669"/>
    <property type="project" value="UniProtKB-UniRule"/>
</dbReference>
<dbReference type="Pfam" id="PF00448">
    <property type="entry name" value="SRP54"/>
    <property type="match status" value="1"/>
</dbReference>
<keyword evidence="6" id="KW-0547">Nucleotide-binding</keyword>
<dbReference type="InterPro" id="IPR027417">
    <property type="entry name" value="P-loop_NTPase"/>
</dbReference>
<protein>
    <recommendedName>
        <fullName evidence="3 13">Flagellar biosynthesis protein FlhF</fullName>
    </recommendedName>
</protein>
<dbReference type="CDD" id="cd17873">
    <property type="entry name" value="FlhF"/>
    <property type="match status" value="1"/>
</dbReference>
<name>D4H6C1_DENA2</name>
<keyword evidence="5" id="KW-1003">Cell membrane</keyword>
<dbReference type="GO" id="GO:0015031">
    <property type="term" value="P:protein transport"/>
    <property type="evidence" value="ECO:0007669"/>
    <property type="project" value="UniProtKB-KW"/>
</dbReference>
<dbReference type="GO" id="GO:0005886">
    <property type="term" value="C:plasma membrane"/>
    <property type="evidence" value="ECO:0007669"/>
    <property type="project" value="UniProtKB-SubCell"/>
</dbReference>
<dbReference type="InterPro" id="IPR047040">
    <property type="entry name" value="FlhF__GTPase_dom"/>
</dbReference>
<dbReference type="RefSeq" id="WP_013012082.1">
    <property type="nucleotide sequence ID" value="NC_013943.1"/>
</dbReference>
<dbReference type="NCBIfam" id="TIGR03499">
    <property type="entry name" value="FlhF"/>
    <property type="match status" value="1"/>
</dbReference>